<gene>
    <name evidence="3" type="ORF">NCTC11087_01138</name>
</gene>
<proteinExistence type="predicted"/>
<name>A0A380LK69_9FIRM</name>
<keyword evidence="2" id="KW-0472">Membrane</keyword>
<feature type="region of interest" description="Disordered" evidence="1">
    <location>
        <begin position="101"/>
        <end position="138"/>
    </location>
</feature>
<organism evidence="3 4">
    <name type="scientific">Faecalicoccus pleomorphus</name>
    <dbReference type="NCBI Taxonomy" id="1323"/>
    <lineage>
        <taxon>Bacteria</taxon>
        <taxon>Bacillati</taxon>
        <taxon>Bacillota</taxon>
        <taxon>Erysipelotrichia</taxon>
        <taxon>Erysipelotrichales</taxon>
        <taxon>Erysipelotrichaceae</taxon>
        <taxon>Faecalicoccus</taxon>
    </lineage>
</organism>
<keyword evidence="4" id="KW-1185">Reference proteome</keyword>
<evidence type="ECO:0000313" key="3">
    <source>
        <dbReference type="EMBL" id="SUO04228.1"/>
    </source>
</evidence>
<reference evidence="3 4" key="1">
    <citation type="submission" date="2018-06" db="EMBL/GenBank/DDBJ databases">
        <authorList>
            <consortium name="Pathogen Informatics"/>
            <person name="Doyle S."/>
        </authorList>
    </citation>
    <scope>NUCLEOTIDE SEQUENCE [LARGE SCALE GENOMIC DNA]</scope>
    <source>
        <strain evidence="3 4">NCTC11087</strain>
    </source>
</reference>
<dbReference type="AlphaFoldDB" id="A0A380LK69"/>
<evidence type="ECO:0000256" key="2">
    <source>
        <dbReference type="SAM" id="Phobius"/>
    </source>
</evidence>
<sequence>MKQSIISRVLKIGSLVLCGLGIVGSIPLSNEMQYISAKYSFSDAIYEAVFSPEKFCTYAFSVILICSLIYAFGELIEHTYNNSQYLLKLINLKEKELEPKLPATPKKKESDIHENRSKEAKSEKIIESQDNSESKKAD</sequence>
<dbReference type="RefSeq" id="WP_051130180.1">
    <property type="nucleotide sequence ID" value="NZ_UHFX01000003.1"/>
</dbReference>
<evidence type="ECO:0000256" key="1">
    <source>
        <dbReference type="SAM" id="MobiDB-lite"/>
    </source>
</evidence>
<feature type="transmembrane region" description="Helical" evidence="2">
    <location>
        <begin position="12"/>
        <end position="29"/>
    </location>
</feature>
<keyword evidence="2" id="KW-1133">Transmembrane helix</keyword>
<protein>
    <submittedName>
        <fullName evidence="3">Uncharacterized protein</fullName>
    </submittedName>
</protein>
<keyword evidence="2" id="KW-0812">Transmembrane</keyword>
<feature type="transmembrane region" description="Helical" evidence="2">
    <location>
        <begin position="58"/>
        <end position="76"/>
    </location>
</feature>
<dbReference type="Proteomes" id="UP000255523">
    <property type="component" value="Unassembled WGS sequence"/>
</dbReference>
<accession>A0A380LK69</accession>
<evidence type="ECO:0000313" key="4">
    <source>
        <dbReference type="Proteomes" id="UP000255523"/>
    </source>
</evidence>
<dbReference type="GeneID" id="77463027"/>
<feature type="compositionally biased region" description="Basic and acidic residues" evidence="1">
    <location>
        <begin position="106"/>
        <end position="138"/>
    </location>
</feature>
<dbReference type="EMBL" id="UHFX01000003">
    <property type="protein sequence ID" value="SUO04228.1"/>
    <property type="molecule type" value="Genomic_DNA"/>
</dbReference>